<dbReference type="EMBL" id="CP011058">
    <property type="protein sequence ID" value="AJY74738.1"/>
    <property type="molecule type" value="Genomic_DNA"/>
</dbReference>
<sequence>MSILRDALLFFMQGIDLLQPEHMNEWFSYGSLSNFCRVRLTRIHLGYIFMNKCPANGNAHSIPWPCFFGKNL</sequence>
<gene>
    <name evidence="1" type="ORF">VN24_09265</name>
</gene>
<dbReference type="PATRIC" id="fig|1126833.4.peg.2050"/>
<dbReference type="Proteomes" id="UP000032633">
    <property type="component" value="Chromosome"/>
</dbReference>
<evidence type="ECO:0000313" key="2">
    <source>
        <dbReference type="Proteomes" id="UP000032633"/>
    </source>
</evidence>
<evidence type="ECO:0000313" key="1">
    <source>
        <dbReference type="EMBL" id="AJY74738.1"/>
    </source>
</evidence>
<name>A0A0D5NIJ5_9BACL</name>
<accession>A0A0D5NIJ5</accession>
<dbReference type="AlphaFoldDB" id="A0A0D5NIJ5"/>
<proteinExistence type="predicted"/>
<reference evidence="2" key="2">
    <citation type="submission" date="2015-03" db="EMBL/GenBank/DDBJ databases">
        <title>Genome sequence of Paenibacillus beijingensis strain DSM 24997T.</title>
        <authorList>
            <person name="Kwak Y."/>
            <person name="Shin J.-H."/>
        </authorList>
    </citation>
    <scope>NUCLEOTIDE SEQUENCE [LARGE SCALE GENOMIC DNA]</scope>
    <source>
        <strain evidence="2">DSM 24997</strain>
    </source>
</reference>
<reference evidence="1 2" key="1">
    <citation type="journal article" date="2015" name="J. Biotechnol.">
        <title>Complete genome sequence of Paenibacillus beijingensis 7188(T) (=DSM 24997(T)), a novel rhizobacterium from jujube garden soil.</title>
        <authorList>
            <person name="Kwak Y."/>
            <person name="Shin J.H."/>
        </authorList>
    </citation>
    <scope>NUCLEOTIDE SEQUENCE [LARGE SCALE GENOMIC DNA]</scope>
    <source>
        <strain evidence="1 2">DSM 24997</strain>
    </source>
</reference>
<dbReference type="HOGENOM" id="CLU_2718476_0_0_9"/>
<keyword evidence="2" id="KW-1185">Reference proteome</keyword>
<protein>
    <submittedName>
        <fullName evidence="1">Uncharacterized protein</fullName>
    </submittedName>
</protein>
<dbReference type="KEGG" id="pbj:VN24_09265"/>
<organism evidence="1 2">
    <name type="scientific">Paenibacillus beijingensis</name>
    <dbReference type="NCBI Taxonomy" id="1126833"/>
    <lineage>
        <taxon>Bacteria</taxon>
        <taxon>Bacillati</taxon>
        <taxon>Bacillota</taxon>
        <taxon>Bacilli</taxon>
        <taxon>Bacillales</taxon>
        <taxon>Paenibacillaceae</taxon>
        <taxon>Paenibacillus</taxon>
    </lineage>
</organism>